<dbReference type="EMBL" id="HAEF01016065">
    <property type="protein sequence ID" value="SBR57224.1"/>
    <property type="molecule type" value="Transcribed_RNA"/>
</dbReference>
<dbReference type="AlphaFoldDB" id="A0A1A8MLE1"/>
<dbReference type="PROSITE" id="PS51720">
    <property type="entry name" value="G_AIG1"/>
    <property type="match status" value="1"/>
</dbReference>
<comment type="similarity">
    <text evidence="1">Belongs to the TRAFAC class TrmE-Era-EngA-EngB-Septin-like GTPase superfamily. AIG1/Toc34/Toc159-like paraseptin GTPase family. IAN subfamily.</text>
</comment>
<gene>
    <name evidence="6" type="primary">Nfu_g_1_024366</name>
</gene>
<evidence type="ECO:0000256" key="3">
    <source>
        <dbReference type="ARBA" id="ARBA00023134"/>
    </source>
</evidence>
<evidence type="ECO:0000256" key="1">
    <source>
        <dbReference type="ARBA" id="ARBA00008535"/>
    </source>
</evidence>
<protein>
    <recommendedName>
        <fullName evidence="5">AIG1-type G domain-containing protein</fullName>
    </recommendedName>
</protein>
<keyword evidence="2" id="KW-0547">Nucleotide-binding</keyword>
<dbReference type="CDD" id="cd01852">
    <property type="entry name" value="AIG1"/>
    <property type="match status" value="1"/>
</dbReference>
<evidence type="ECO:0000259" key="5">
    <source>
        <dbReference type="PROSITE" id="PS51720"/>
    </source>
</evidence>
<feature type="domain" description="AIG1-type G" evidence="5">
    <location>
        <begin position="85"/>
        <end position="284"/>
    </location>
</feature>
<dbReference type="Pfam" id="PF04548">
    <property type="entry name" value="AIG1"/>
    <property type="match status" value="1"/>
</dbReference>
<dbReference type="Gene3D" id="3.40.50.300">
    <property type="entry name" value="P-loop containing nucleotide triphosphate hydrolases"/>
    <property type="match status" value="1"/>
</dbReference>
<dbReference type="SUPFAM" id="SSF52540">
    <property type="entry name" value="P-loop containing nucleoside triphosphate hydrolases"/>
    <property type="match status" value="1"/>
</dbReference>
<evidence type="ECO:0000256" key="2">
    <source>
        <dbReference type="ARBA" id="ARBA00022741"/>
    </source>
</evidence>
<dbReference type="FunFam" id="3.40.50.300:FF:000366">
    <property type="entry name" value="GTPase, IMAP family member 2"/>
    <property type="match status" value="1"/>
</dbReference>
<keyword evidence="3" id="KW-0342">GTP-binding</keyword>
<proteinExistence type="inferred from homology"/>
<feature type="region of interest" description="Disordered" evidence="4">
    <location>
        <begin position="328"/>
        <end position="371"/>
    </location>
</feature>
<evidence type="ECO:0000256" key="4">
    <source>
        <dbReference type="SAM" id="MobiDB-lite"/>
    </source>
</evidence>
<sequence length="422" mass="49377">MELRSRSEAEKACWNTPMEQYSLFMSGRLYYLRTTVGLYKGCCCRPAATSPSDSVSTATPCSPVMDRHQFNDFKGGNFATTFTNNKDLRIVLVGKTGVGKSATGNTILDRKCFESLCSPTSLTVECAKGTGEVDGQKVAVIDSPGLFDTRFDEAQTAKFLGQCVFFAAPGPHIFLVVICLSRFTDEEKQTVQKIQKIFGDAADKYSMVLFTHGDSLDDTTIEDYLARSSDLQELVKRCNGQYHIFNNKLKDKKPQVIELLQKIRTIVHKNGGSHYTNEMFQEAERKIEEEKQRILKEQQEKIRKEREEIERKVQQQFEKQMQKIQEQMQAERERERKEREEERKMEKENMNEERKREWERMKEERRIEREEKEREMAAMMERFNEQKEMELRQQEERMRCHYEEMARQSAERCPSSSPCNIL</sequence>
<dbReference type="PANTHER" id="PTHR10903:SF112">
    <property type="entry name" value="SI:CH211-113E8.5"/>
    <property type="match status" value="1"/>
</dbReference>
<reference evidence="6" key="2">
    <citation type="submission" date="2016-06" db="EMBL/GenBank/DDBJ databases">
        <title>The genome of a short-lived fish provides insights into sex chromosome evolution and the genetic control of aging.</title>
        <authorList>
            <person name="Reichwald K."/>
            <person name="Felder M."/>
            <person name="Petzold A."/>
            <person name="Koch P."/>
            <person name="Groth M."/>
            <person name="Platzer M."/>
        </authorList>
    </citation>
    <scope>NUCLEOTIDE SEQUENCE</scope>
    <source>
        <tissue evidence="6">Brain</tissue>
    </source>
</reference>
<name>A0A1A8MLE1_9TELE</name>
<dbReference type="GO" id="GO:0005525">
    <property type="term" value="F:GTP binding"/>
    <property type="evidence" value="ECO:0007669"/>
    <property type="project" value="UniProtKB-KW"/>
</dbReference>
<reference evidence="6" key="1">
    <citation type="submission" date="2016-05" db="EMBL/GenBank/DDBJ databases">
        <authorList>
            <person name="Lavstsen T."/>
            <person name="Jespersen J.S."/>
        </authorList>
    </citation>
    <scope>NUCLEOTIDE SEQUENCE</scope>
    <source>
        <tissue evidence="6">Brain</tissue>
    </source>
</reference>
<evidence type="ECO:0000313" key="6">
    <source>
        <dbReference type="EMBL" id="SBR57224.1"/>
    </source>
</evidence>
<dbReference type="PANTHER" id="PTHR10903">
    <property type="entry name" value="GTPASE, IMAP FAMILY MEMBER-RELATED"/>
    <property type="match status" value="1"/>
</dbReference>
<organism evidence="6">
    <name type="scientific">Nothobranchius pienaari</name>
    <dbReference type="NCBI Taxonomy" id="704102"/>
    <lineage>
        <taxon>Eukaryota</taxon>
        <taxon>Metazoa</taxon>
        <taxon>Chordata</taxon>
        <taxon>Craniata</taxon>
        <taxon>Vertebrata</taxon>
        <taxon>Euteleostomi</taxon>
        <taxon>Actinopterygii</taxon>
        <taxon>Neopterygii</taxon>
        <taxon>Teleostei</taxon>
        <taxon>Neoteleostei</taxon>
        <taxon>Acanthomorphata</taxon>
        <taxon>Ovalentaria</taxon>
        <taxon>Atherinomorphae</taxon>
        <taxon>Cyprinodontiformes</taxon>
        <taxon>Nothobranchiidae</taxon>
        <taxon>Nothobranchius</taxon>
    </lineage>
</organism>
<accession>A0A1A8MLE1</accession>
<dbReference type="InterPro" id="IPR045058">
    <property type="entry name" value="GIMA/IAN/Toc"/>
</dbReference>
<dbReference type="InterPro" id="IPR006703">
    <property type="entry name" value="G_AIG1"/>
</dbReference>
<feature type="compositionally biased region" description="Basic and acidic residues" evidence="4">
    <location>
        <begin position="329"/>
        <end position="371"/>
    </location>
</feature>
<dbReference type="InterPro" id="IPR027417">
    <property type="entry name" value="P-loop_NTPase"/>
</dbReference>